<evidence type="ECO:0000313" key="3">
    <source>
        <dbReference type="Proteomes" id="UP001249291"/>
    </source>
</evidence>
<proteinExistence type="predicted"/>
<feature type="compositionally biased region" description="Basic and acidic residues" evidence="1">
    <location>
        <begin position="26"/>
        <end position="36"/>
    </location>
</feature>
<keyword evidence="3" id="KW-1185">Reference proteome</keyword>
<dbReference type="EMBL" id="JAVIZQ010000001">
    <property type="protein sequence ID" value="MDR6142779.1"/>
    <property type="molecule type" value="Genomic_DNA"/>
</dbReference>
<comment type="caution">
    <text evidence="2">The sequence shown here is derived from an EMBL/GenBank/DDBJ whole genome shotgun (WGS) entry which is preliminary data.</text>
</comment>
<protein>
    <recommendedName>
        <fullName evidence="4">DUF3618 domain-containing protein</fullName>
    </recommendedName>
</protein>
<organism evidence="2 3">
    <name type="scientific">Microbacterium foliorum</name>
    <dbReference type="NCBI Taxonomy" id="104336"/>
    <lineage>
        <taxon>Bacteria</taxon>
        <taxon>Bacillati</taxon>
        <taxon>Actinomycetota</taxon>
        <taxon>Actinomycetes</taxon>
        <taxon>Micrococcales</taxon>
        <taxon>Microbacteriaceae</taxon>
        <taxon>Microbacterium</taxon>
    </lineage>
</organism>
<name>A0ABU1HRU6_9MICO</name>
<evidence type="ECO:0000313" key="2">
    <source>
        <dbReference type="EMBL" id="MDR6142779.1"/>
    </source>
</evidence>
<accession>A0ABU1HRU6</accession>
<feature type="region of interest" description="Disordered" evidence="1">
    <location>
        <begin position="1"/>
        <end position="39"/>
    </location>
</feature>
<dbReference type="Proteomes" id="UP001249291">
    <property type="component" value="Unassembled WGS sequence"/>
</dbReference>
<evidence type="ECO:0008006" key="4">
    <source>
        <dbReference type="Google" id="ProtNLM"/>
    </source>
</evidence>
<sequence length="239" mass="24346">MSDSYETTSPRGSDVNSPNSSGTVDAAKHEAADLKDTASAQAQDVLGTAKDEAAHVIGEAKTQAKDLYAQTQRELKEQANTQQQRLAGGLRSVGDELGAMASNSSGTGVASDLVQQVSGRISAVSTWLGDRDPSSVLAEVKGYARRKPGTFILAAAVVGVIAGRLTRALAANASDDKDAAAAATSVPAPAPTQVHPDPSVPVPVGATADVTGATPLYAQTASERPDILGEAGHDRPHAL</sequence>
<feature type="compositionally biased region" description="Polar residues" evidence="1">
    <location>
        <begin position="1"/>
        <end position="23"/>
    </location>
</feature>
<feature type="compositionally biased region" description="Basic and acidic residues" evidence="1">
    <location>
        <begin position="223"/>
        <end position="239"/>
    </location>
</feature>
<feature type="region of interest" description="Disordered" evidence="1">
    <location>
        <begin position="182"/>
        <end position="239"/>
    </location>
</feature>
<reference evidence="2 3" key="1">
    <citation type="submission" date="2023-08" db="EMBL/GenBank/DDBJ databases">
        <title>Functional and genomic diversity of the sorghum phyllosphere microbiome.</title>
        <authorList>
            <person name="Shade A."/>
        </authorList>
    </citation>
    <scope>NUCLEOTIDE SEQUENCE [LARGE SCALE GENOMIC DNA]</scope>
    <source>
        <strain evidence="2 3">SORGH_AS_0445</strain>
    </source>
</reference>
<gene>
    <name evidence="2" type="ORF">QE375_002333</name>
</gene>
<evidence type="ECO:0000256" key="1">
    <source>
        <dbReference type="SAM" id="MobiDB-lite"/>
    </source>
</evidence>